<evidence type="ECO:0000313" key="3">
    <source>
        <dbReference type="EMBL" id="EIM78746.1"/>
    </source>
</evidence>
<reference evidence="3 4" key="1">
    <citation type="submission" date="2012-05" db="EMBL/GenBank/DDBJ databases">
        <title>Genome sequence of Nitritalea halalkaliphila LW7.</title>
        <authorList>
            <person name="Jangir P.K."/>
            <person name="Singh A."/>
            <person name="Shivaji S."/>
            <person name="Sharma R."/>
        </authorList>
    </citation>
    <scope>NUCLEOTIDE SEQUENCE [LARGE SCALE GENOMIC DNA]</scope>
    <source>
        <strain evidence="3 4">LW7</strain>
    </source>
</reference>
<dbReference type="EC" id="3.1.3.73" evidence="2"/>
<gene>
    <name evidence="3" type="ORF">A3SI_01711</name>
</gene>
<dbReference type="PANTHER" id="PTHR46517:SF1">
    <property type="entry name" value="FRUCTOSE-2,6-BISPHOSPHATASE TIGAR"/>
    <property type="match status" value="1"/>
</dbReference>
<protein>
    <recommendedName>
        <fullName evidence="2">Alpha-ribazole phosphatase</fullName>
        <ecNumber evidence="2">3.1.3.73</ecNumber>
    </recommendedName>
</protein>
<dbReference type="GO" id="GO:0005829">
    <property type="term" value="C:cytosol"/>
    <property type="evidence" value="ECO:0007669"/>
    <property type="project" value="TreeGrafter"/>
</dbReference>
<accession>I5CA94</accession>
<dbReference type="GO" id="GO:0004331">
    <property type="term" value="F:fructose-2,6-bisphosphate 2-phosphatase activity"/>
    <property type="evidence" value="ECO:0007669"/>
    <property type="project" value="TreeGrafter"/>
</dbReference>
<dbReference type="CDD" id="cd07067">
    <property type="entry name" value="HP_PGM_like"/>
    <property type="match status" value="1"/>
</dbReference>
<dbReference type="AlphaFoldDB" id="I5CA94"/>
<dbReference type="InterPro" id="IPR029033">
    <property type="entry name" value="His_PPase_superfam"/>
</dbReference>
<keyword evidence="4" id="KW-1185">Reference proteome</keyword>
<dbReference type="GO" id="GO:0045820">
    <property type="term" value="P:negative regulation of glycolytic process"/>
    <property type="evidence" value="ECO:0007669"/>
    <property type="project" value="TreeGrafter"/>
</dbReference>
<dbReference type="Gene3D" id="3.40.50.1240">
    <property type="entry name" value="Phosphoglycerate mutase-like"/>
    <property type="match status" value="1"/>
</dbReference>
<organism evidence="3 4">
    <name type="scientific">Nitritalea halalkaliphila LW7</name>
    <dbReference type="NCBI Taxonomy" id="1189621"/>
    <lineage>
        <taxon>Bacteria</taxon>
        <taxon>Pseudomonadati</taxon>
        <taxon>Bacteroidota</taxon>
        <taxon>Cytophagia</taxon>
        <taxon>Cytophagales</taxon>
        <taxon>Cyclobacteriaceae</taxon>
        <taxon>Nitritalea</taxon>
    </lineage>
</organism>
<sequence length="194" mass="22205">MELYILRHPRVAIDKGICYGQLDVPLGAKWIEEAASFAARLPEKGFDRVYSSPSSRCRQLADYLHPGQVQVDARLQEVNFGHWEGRKWEEIPSEELDPWMQHFVQERPPGGESLADLYARVQRFMGELRQAADARTLLVGHAGVIRCIWAYLLEIPLQHVFKLPAEHDTILQVQLAKNPAWDSIRSFTSEKLSS</sequence>
<name>I5CA94_9BACT</name>
<evidence type="ECO:0000313" key="4">
    <source>
        <dbReference type="Proteomes" id="UP000005551"/>
    </source>
</evidence>
<dbReference type="GO" id="GO:0043755">
    <property type="term" value="F:alpha-ribazole phosphatase activity"/>
    <property type="evidence" value="ECO:0007669"/>
    <property type="project" value="UniProtKB-UniRule"/>
</dbReference>
<dbReference type="RefSeq" id="WP_009053295.1">
    <property type="nucleotide sequence ID" value="NZ_AJYA01000002.1"/>
</dbReference>
<evidence type="ECO:0000256" key="2">
    <source>
        <dbReference type="NCBIfam" id="TIGR03162"/>
    </source>
</evidence>
<keyword evidence="1" id="KW-0378">Hydrolase</keyword>
<dbReference type="Proteomes" id="UP000005551">
    <property type="component" value="Unassembled WGS sequence"/>
</dbReference>
<dbReference type="GO" id="GO:0043456">
    <property type="term" value="P:regulation of pentose-phosphate shunt"/>
    <property type="evidence" value="ECO:0007669"/>
    <property type="project" value="TreeGrafter"/>
</dbReference>
<dbReference type="SUPFAM" id="SSF53254">
    <property type="entry name" value="Phosphoglycerate mutase-like"/>
    <property type="match status" value="1"/>
</dbReference>
<dbReference type="EMBL" id="AJYA01000002">
    <property type="protein sequence ID" value="EIM78746.1"/>
    <property type="molecule type" value="Genomic_DNA"/>
</dbReference>
<dbReference type="InterPro" id="IPR013078">
    <property type="entry name" value="His_Pase_superF_clade-1"/>
</dbReference>
<evidence type="ECO:0000256" key="1">
    <source>
        <dbReference type="ARBA" id="ARBA00022801"/>
    </source>
</evidence>
<dbReference type="InterPro" id="IPR017578">
    <property type="entry name" value="Ribazole_CobC"/>
</dbReference>
<proteinExistence type="predicted"/>
<dbReference type="SMART" id="SM00855">
    <property type="entry name" value="PGAM"/>
    <property type="match status" value="1"/>
</dbReference>
<dbReference type="InterPro" id="IPR051695">
    <property type="entry name" value="Phosphoglycerate_Mutase"/>
</dbReference>
<dbReference type="Pfam" id="PF00300">
    <property type="entry name" value="His_Phos_1"/>
    <property type="match status" value="1"/>
</dbReference>
<comment type="caution">
    <text evidence="3">The sequence shown here is derived from an EMBL/GenBank/DDBJ whole genome shotgun (WGS) entry which is preliminary data.</text>
</comment>
<dbReference type="NCBIfam" id="TIGR03162">
    <property type="entry name" value="ribazole_cobC"/>
    <property type="match status" value="1"/>
</dbReference>
<dbReference type="GO" id="GO:0009236">
    <property type="term" value="P:cobalamin biosynthetic process"/>
    <property type="evidence" value="ECO:0007669"/>
    <property type="project" value="UniProtKB-UniRule"/>
</dbReference>
<dbReference type="STRING" id="1189621.A3SI_01711"/>
<dbReference type="PANTHER" id="PTHR46517">
    <property type="entry name" value="FRUCTOSE-2,6-BISPHOSPHATASE TIGAR"/>
    <property type="match status" value="1"/>
</dbReference>